<accession>A0AB35FL77</accession>
<comment type="caution">
    <text evidence="1">The sequence shown here is derived from an EMBL/GenBank/DDBJ whole genome shotgun (WGS) entry which is preliminary data.</text>
</comment>
<organism evidence="1 2">
    <name type="scientific">Rhizobium laguerreae</name>
    <dbReference type="NCBI Taxonomy" id="1076926"/>
    <lineage>
        <taxon>Bacteria</taxon>
        <taxon>Pseudomonadati</taxon>
        <taxon>Pseudomonadota</taxon>
        <taxon>Alphaproteobacteria</taxon>
        <taxon>Hyphomicrobiales</taxon>
        <taxon>Rhizobiaceae</taxon>
        <taxon>Rhizobium/Agrobacterium group</taxon>
        <taxon>Rhizobium</taxon>
    </lineage>
</organism>
<proteinExistence type="predicted"/>
<name>A0AB35FL77_9HYPH</name>
<dbReference type="InterPro" id="IPR036390">
    <property type="entry name" value="WH_DNA-bd_sf"/>
</dbReference>
<dbReference type="RefSeq" id="WP_221979851.1">
    <property type="nucleotide sequence ID" value="NZ_JAAXQQ010000010.1"/>
</dbReference>
<evidence type="ECO:0000313" key="1">
    <source>
        <dbReference type="EMBL" id="MBY3067057.1"/>
    </source>
</evidence>
<sequence length="308" mass="34044">MSSFSPIWLKKMSPELKAKLKAEIANADKPKKVRPPKTNTYQLKDASHFAAWCNQFPGPAKLFGYVIRRWGASSATTRDSKGFWAAYTHEEWCKFAKVAAVSTLKHQLNRLEEAGLIEREQHRYNGTAVKSFIRPTALALTISRAKEASWEHLGQPKDVSFKDKSAIAAMEGVYRDAYLAHTGHPLSVVSKADRAALRSILKELPDNAVKIVDTAVRSWPSFALAALLAKGLYKTPQKPSLIFIRTHLQAAVEFLVAQTAEAEQAEKIKELKAAQLSKLSVVALCQQPAVVQPGEPKATLADLLDDDE</sequence>
<dbReference type="SUPFAM" id="SSF46785">
    <property type="entry name" value="Winged helix' DNA-binding domain"/>
    <property type="match status" value="1"/>
</dbReference>
<dbReference type="EMBL" id="JAAXQQ010000010">
    <property type="protein sequence ID" value="MBY3067057.1"/>
    <property type="molecule type" value="Genomic_DNA"/>
</dbReference>
<dbReference type="Proteomes" id="UP000758022">
    <property type="component" value="Unassembled WGS sequence"/>
</dbReference>
<protein>
    <recommendedName>
        <fullName evidence="3">Helix-turn-helix domain-containing protein</fullName>
    </recommendedName>
</protein>
<dbReference type="AlphaFoldDB" id="A0AB35FL77"/>
<evidence type="ECO:0008006" key="3">
    <source>
        <dbReference type="Google" id="ProtNLM"/>
    </source>
</evidence>
<evidence type="ECO:0000313" key="2">
    <source>
        <dbReference type="Proteomes" id="UP000758022"/>
    </source>
</evidence>
<reference evidence="1" key="1">
    <citation type="submission" date="2020-04" db="EMBL/GenBank/DDBJ databases">
        <title>Global-level population genomics supports evidence of horizontal gene transfer on evolution of Rhizobia in Lentils.</title>
        <authorList>
            <person name="Gai Y."/>
            <person name="Cook D."/>
            <person name="Riely B."/>
        </authorList>
    </citation>
    <scope>NUCLEOTIDE SEQUENCE</scope>
    <source>
        <strain evidence="1">TLR9</strain>
    </source>
</reference>
<gene>
    <name evidence="1" type="ORF">HFO74_27160</name>
</gene>